<sequence length="231" mass="25494">MTTADELPWWKTVVAFKFLLDPTRLNYVDTVAVTSEGLELPVVKILTIFPFIDLSDNDFQGSIPPAVGELKALRVLNMSHNRLTGPIPPSISDLTMLESLDLSKNRLSGEIPPGLVRLSFLSTLYLRYNRLVGRIPLGGMFATFPRASFEGNEGLCGPPLPWLCSDATARRAGPTGPAPAPSFFYIWKFVFIGAGYGVGLGVAIVIIANRWKSMENWVLTRFPSVFRLLVH</sequence>
<evidence type="ECO:0000256" key="6">
    <source>
        <dbReference type="ARBA" id="ARBA00022692"/>
    </source>
</evidence>
<evidence type="ECO:0000256" key="12">
    <source>
        <dbReference type="ARBA" id="ARBA00037847"/>
    </source>
</evidence>
<keyword evidence="7" id="KW-0677">Repeat</keyword>
<evidence type="ECO:0000256" key="9">
    <source>
        <dbReference type="ARBA" id="ARBA00023136"/>
    </source>
</evidence>
<evidence type="ECO:0000256" key="8">
    <source>
        <dbReference type="ARBA" id="ARBA00022989"/>
    </source>
</evidence>
<dbReference type="SUPFAM" id="SSF52058">
    <property type="entry name" value="L domain-like"/>
    <property type="match status" value="1"/>
</dbReference>
<dbReference type="EMBL" id="LR743588">
    <property type="protein sequence ID" value="CAA2614953.1"/>
    <property type="molecule type" value="Genomic_DNA"/>
</dbReference>
<evidence type="ECO:0000256" key="5">
    <source>
        <dbReference type="ARBA" id="ARBA00022614"/>
    </source>
</evidence>
<dbReference type="Proteomes" id="UP001189122">
    <property type="component" value="Unassembled WGS sequence"/>
</dbReference>
<dbReference type="GO" id="GO:0005886">
    <property type="term" value="C:plasma membrane"/>
    <property type="evidence" value="ECO:0007669"/>
    <property type="project" value="UniProtKB-SubCell"/>
</dbReference>
<evidence type="ECO:0000256" key="3">
    <source>
        <dbReference type="ARBA" id="ARBA00009592"/>
    </source>
</evidence>
<dbReference type="Pfam" id="PF13855">
    <property type="entry name" value="LRR_8"/>
    <property type="match status" value="1"/>
</dbReference>
<dbReference type="PRINTS" id="PR00019">
    <property type="entry name" value="LEURICHRPT"/>
</dbReference>
<evidence type="ECO:0000313" key="14">
    <source>
        <dbReference type="EMBL" id="CAA2614953.1"/>
    </source>
</evidence>
<keyword evidence="10" id="KW-0675">Receptor</keyword>
<evidence type="ECO:0000256" key="7">
    <source>
        <dbReference type="ARBA" id="ARBA00022737"/>
    </source>
</evidence>
<evidence type="ECO:0000256" key="13">
    <source>
        <dbReference type="SAM" id="Phobius"/>
    </source>
</evidence>
<dbReference type="EMBL" id="CACRZD030000001">
    <property type="protein sequence ID" value="CAA6654728.1"/>
    <property type="molecule type" value="Genomic_DNA"/>
</dbReference>
<evidence type="ECO:0000256" key="4">
    <source>
        <dbReference type="ARBA" id="ARBA00022475"/>
    </source>
</evidence>
<name>A0A7I8IAY0_SPIIN</name>
<dbReference type="PANTHER" id="PTHR27004">
    <property type="entry name" value="RECEPTOR-LIKE PROTEIN 12 ISOFORM X1"/>
    <property type="match status" value="1"/>
</dbReference>
<gene>
    <name evidence="14" type="ORF">SI7747_01001318</name>
</gene>
<dbReference type="InterPro" id="IPR032675">
    <property type="entry name" value="LRR_dom_sf"/>
</dbReference>
<feature type="transmembrane region" description="Helical" evidence="13">
    <location>
        <begin position="185"/>
        <end position="208"/>
    </location>
</feature>
<keyword evidence="4" id="KW-1003">Cell membrane</keyword>
<comment type="similarity">
    <text evidence="3">Belongs to the RLP family.</text>
</comment>
<dbReference type="AlphaFoldDB" id="A0A7I8IAY0"/>
<keyword evidence="15" id="KW-1185">Reference proteome</keyword>
<dbReference type="InterPro" id="IPR001611">
    <property type="entry name" value="Leu-rich_rpt"/>
</dbReference>
<keyword evidence="9 13" id="KW-0472">Membrane</keyword>
<comment type="subcellular location">
    <subcellularLocation>
        <location evidence="1">Cell membrane</location>
    </subcellularLocation>
    <subcellularLocation>
        <location evidence="12">Endomembrane system</location>
        <topology evidence="12">Single-pass membrane protein</topology>
    </subcellularLocation>
    <subcellularLocation>
        <location evidence="2">Membrane</location>
        <topology evidence="2">Single-pass type I membrane protein</topology>
    </subcellularLocation>
</comment>
<evidence type="ECO:0000256" key="11">
    <source>
        <dbReference type="ARBA" id="ARBA00023180"/>
    </source>
</evidence>
<proteinExistence type="inferred from homology"/>
<keyword evidence="6 13" id="KW-0812">Transmembrane</keyword>
<keyword evidence="11" id="KW-0325">Glycoprotein</keyword>
<evidence type="ECO:0000256" key="10">
    <source>
        <dbReference type="ARBA" id="ARBA00023170"/>
    </source>
</evidence>
<keyword evidence="5" id="KW-0433">Leucine-rich repeat</keyword>
<evidence type="ECO:0000256" key="1">
    <source>
        <dbReference type="ARBA" id="ARBA00004236"/>
    </source>
</evidence>
<protein>
    <submittedName>
        <fullName evidence="14">Uncharacterized protein</fullName>
    </submittedName>
</protein>
<evidence type="ECO:0000313" key="15">
    <source>
        <dbReference type="Proteomes" id="UP001189122"/>
    </source>
</evidence>
<accession>A0A7I8IAY0</accession>
<dbReference type="Gene3D" id="3.80.10.10">
    <property type="entry name" value="Ribonuclease Inhibitor"/>
    <property type="match status" value="1"/>
</dbReference>
<organism evidence="14">
    <name type="scientific">Spirodela intermedia</name>
    <name type="common">Intermediate duckweed</name>
    <dbReference type="NCBI Taxonomy" id="51605"/>
    <lineage>
        <taxon>Eukaryota</taxon>
        <taxon>Viridiplantae</taxon>
        <taxon>Streptophyta</taxon>
        <taxon>Embryophyta</taxon>
        <taxon>Tracheophyta</taxon>
        <taxon>Spermatophyta</taxon>
        <taxon>Magnoliopsida</taxon>
        <taxon>Liliopsida</taxon>
        <taxon>Araceae</taxon>
        <taxon>Lemnoideae</taxon>
        <taxon>Spirodela</taxon>
    </lineage>
</organism>
<keyword evidence="8 13" id="KW-1133">Transmembrane helix</keyword>
<reference evidence="14 15" key="1">
    <citation type="submission" date="2019-12" db="EMBL/GenBank/DDBJ databases">
        <authorList>
            <person name="Scholz U."/>
            <person name="Mascher M."/>
            <person name="Fiebig A."/>
        </authorList>
    </citation>
    <scope>NUCLEOTIDE SEQUENCE</scope>
</reference>
<dbReference type="FunFam" id="3.80.10.10:FF:000111">
    <property type="entry name" value="LRR receptor-like serine/threonine-protein kinase ERECTA"/>
    <property type="match status" value="1"/>
</dbReference>
<evidence type="ECO:0000256" key="2">
    <source>
        <dbReference type="ARBA" id="ARBA00004479"/>
    </source>
</evidence>
<dbReference type="PANTHER" id="PTHR27004:SF203">
    <property type="entry name" value="LEUCINE-RICH REPEAT-CONTAINING N-TERMINAL PLANT-TYPE DOMAIN-CONTAINING PROTEIN"/>
    <property type="match status" value="1"/>
</dbReference>